<dbReference type="OrthoDB" id="527990at2759"/>
<evidence type="ECO:0000256" key="9">
    <source>
        <dbReference type="PIRSR" id="PIRSR601577-2"/>
    </source>
</evidence>
<dbReference type="EMBL" id="NIVC01000077">
    <property type="protein sequence ID" value="PAA91722.1"/>
    <property type="molecule type" value="Genomic_DNA"/>
</dbReference>
<dbReference type="PRINTS" id="PR00782">
    <property type="entry name" value="LSHMANOLYSIN"/>
</dbReference>
<dbReference type="Gene3D" id="3.90.132.10">
    <property type="entry name" value="Leishmanolysin , domain 2"/>
    <property type="match status" value="1"/>
</dbReference>
<dbReference type="GO" id="GO:0005737">
    <property type="term" value="C:cytoplasm"/>
    <property type="evidence" value="ECO:0007669"/>
    <property type="project" value="TreeGrafter"/>
</dbReference>
<evidence type="ECO:0000256" key="7">
    <source>
        <dbReference type="ARBA" id="ARBA00039717"/>
    </source>
</evidence>
<dbReference type="STRING" id="282301.A0A267H2E2"/>
<evidence type="ECO:0000256" key="3">
    <source>
        <dbReference type="ARBA" id="ARBA00022723"/>
    </source>
</evidence>
<dbReference type="InterPro" id="IPR001577">
    <property type="entry name" value="Peptidase_M8"/>
</dbReference>
<comment type="similarity">
    <text evidence="1 10">Belongs to the peptidase M8 family.</text>
</comment>
<evidence type="ECO:0000256" key="11">
    <source>
        <dbReference type="SAM" id="SignalP"/>
    </source>
</evidence>
<keyword evidence="2 10" id="KW-0645">Protease</keyword>
<evidence type="ECO:0000256" key="1">
    <source>
        <dbReference type="ARBA" id="ARBA00005860"/>
    </source>
</evidence>
<keyword evidence="6 9" id="KW-0482">Metalloprotease</keyword>
<evidence type="ECO:0000256" key="10">
    <source>
        <dbReference type="RuleBase" id="RU366077"/>
    </source>
</evidence>
<dbReference type="GO" id="GO:0016020">
    <property type="term" value="C:membrane"/>
    <property type="evidence" value="ECO:0007669"/>
    <property type="project" value="InterPro"/>
</dbReference>
<evidence type="ECO:0000256" key="2">
    <source>
        <dbReference type="ARBA" id="ARBA00022670"/>
    </source>
</evidence>
<proteinExistence type="inferred from homology"/>
<dbReference type="GO" id="GO:0007155">
    <property type="term" value="P:cell adhesion"/>
    <property type="evidence" value="ECO:0007669"/>
    <property type="project" value="InterPro"/>
</dbReference>
<keyword evidence="13" id="KW-1185">Reference proteome</keyword>
<feature type="binding site" evidence="9">
    <location>
        <position position="388"/>
    </location>
    <ligand>
        <name>Zn(2+)</name>
        <dbReference type="ChEBI" id="CHEBI:29105"/>
        <note>catalytic</note>
    </ligand>
</feature>
<evidence type="ECO:0000313" key="12">
    <source>
        <dbReference type="EMBL" id="PAA91722.1"/>
    </source>
</evidence>
<feature type="chain" id="PRO_5012763453" description="Leishmanolysin-like peptidase" evidence="11">
    <location>
        <begin position="16"/>
        <end position="728"/>
    </location>
</feature>
<dbReference type="Gene3D" id="3.10.170.20">
    <property type="match status" value="1"/>
</dbReference>
<dbReference type="EC" id="3.4.24.-" evidence="10"/>
<protein>
    <recommendedName>
        <fullName evidence="7 10">Leishmanolysin-like peptidase</fullName>
        <ecNumber evidence="10">3.4.24.-</ecNumber>
    </recommendedName>
</protein>
<feature type="active site" evidence="8">
    <location>
        <position position="279"/>
    </location>
</feature>
<dbReference type="FunFam" id="3.90.132.10:FF:000001">
    <property type="entry name" value="leishmanolysin-like peptidase isoform X2"/>
    <property type="match status" value="1"/>
</dbReference>
<accession>A0A267H2E2</accession>
<evidence type="ECO:0000256" key="8">
    <source>
        <dbReference type="PIRSR" id="PIRSR601577-1"/>
    </source>
</evidence>
<evidence type="ECO:0000313" key="13">
    <source>
        <dbReference type="Proteomes" id="UP000215902"/>
    </source>
</evidence>
<name>A0A267H2E2_9PLAT</name>
<dbReference type="GO" id="GO:0006508">
    <property type="term" value="P:proteolysis"/>
    <property type="evidence" value="ECO:0007669"/>
    <property type="project" value="UniProtKB-KW"/>
</dbReference>
<feature type="signal peptide" evidence="11">
    <location>
        <begin position="1"/>
        <end position="15"/>
    </location>
</feature>
<keyword evidence="3 9" id="KW-0479">Metal-binding</keyword>
<reference evidence="12 13" key="1">
    <citation type="submission" date="2017-06" db="EMBL/GenBank/DDBJ databases">
        <title>A platform for efficient transgenesis in Macrostomum lignano, a flatworm model organism for stem cell research.</title>
        <authorList>
            <person name="Berezikov E."/>
        </authorList>
    </citation>
    <scope>NUCLEOTIDE SEQUENCE [LARGE SCALE GENOMIC DNA]</scope>
    <source>
        <strain evidence="12">DV1</strain>
        <tissue evidence="12">Whole organism</tissue>
    </source>
</reference>
<feature type="binding site" evidence="9">
    <location>
        <position position="278"/>
    </location>
    <ligand>
        <name>Zn(2+)</name>
        <dbReference type="ChEBI" id="CHEBI:29105"/>
        <note>catalytic</note>
    </ligand>
</feature>
<keyword evidence="11" id="KW-0732">Signal</keyword>
<gene>
    <name evidence="12" type="ORF">BOX15_Mlig022388g9</name>
</gene>
<dbReference type="Gene3D" id="2.10.55.10">
    <property type="entry name" value="Leishmanolysin domain 3"/>
    <property type="match status" value="1"/>
</dbReference>
<dbReference type="Pfam" id="PF01457">
    <property type="entry name" value="Peptidase_M8"/>
    <property type="match status" value="1"/>
</dbReference>
<dbReference type="SUPFAM" id="SSF55486">
    <property type="entry name" value="Metalloproteases ('zincins'), catalytic domain"/>
    <property type="match status" value="1"/>
</dbReference>
<sequence>MNFAALLLVLRSVEAVADCLHRLPRHSPASGSLGVDDGFKTGGFSAPSLATSIEGPELARRERDVVAIQSATTNTQITEPLRILVHYEPSLAAATDSESVTLRRLVEDSVLYWQSVLSVRHQSSAPPVAFWLPRPCKSNKVRVVRSPVNGAFLHYCADGCSSSAFCGHTSVPAAHLDLCRELTPAQDGGRLQHSGSRGAGVRWPYNYALYVSAYDTVRCGGPDSQTLGYSAHCQLDGLTDRPLAGYINLCRRRSDRGRSTSSSRFLVDPAEAQYTARHELLHALGVTATLFAFMRQDNGVPRTPRNPATNMPALGLIEDDGVTLYQWGNDTVIQTKEPWRSARGVYNLTRHYVVTPRLVSLVRAHFNCPKMPGLPLENQGKLGSALTHWEKRLLESELMTAAYTGSSVVSEFTLAFLEDTGWYSANYSTAQPIAWGRNLGCKFVYNSCYDWMVSHHQSAWPYCNLAPKHTGPRGDAMLRTGCSDDRRSKRYCNLAELSNELPLEYQYFGGDVSIQQAGLSPGGVKLLSSESFTRYGGTSRFADYCPYPQAYTTLSKSTDRNSDCFRIGNQPVESANPGMELFGSKSVCLIQPEPFQLQFCGRRHAAATYGSGCYPVRCPPATGGAPIVTLAGGREFACPVGGGKVDFSLSGNYSLYYGSLVCPPCAQLCSKYYNCSPSVSKLLQPPRLPLNGIHLEPPCLSSSAARQTVGLLIHLAKLFSIFCISLLQ</sequence>
<dbReference type="PANTHER" id="PTHR10942">
    <property type="entry name" value="LEISHMANOLYSIN-LIKE PEPTIDASE"/>
    <property type="match status" value="1"/>
</dbReference>
<keyword evidence="5 9" id="KW-0862">Zinc</keyword>
<feature type="binding site" evidence="9">
    <location>
        <position position="282"/>
    </location>
    <ligand>
        <name>Zn(2+)</name>
        <dbReference type="ChEBI" id="CHEBI:29105"/>
        <note>catalytic</note>
    </ligand>
</feature>
<dbReference type="Proteomes" id="UP000215902">
    <property type="component" value="Unassembled WGS sequence"/>
</dbReference>
<evidence type="ECO:0000256" key="5">
    <source>
        <dbReference type="ARBA" id="ARBA00022833"/>
    </source>
</evidence>
<organism evidence="12 13">
    <name type="scientific">Macrostomum lignano</name>
    <dbReference type="NCBI Taxonomy" id="282301"/>
    <lineage>
        <taxon>Eukaryota</taxon>
        <taxon>Metazoa</taxon>
        <taxon>Spiralia</taxon>
        <taxon>Lophotrochozoa</taxon>
        <taxon>Platyhelminthes</taxon>
        <taxon>Rhabditophora</taxon>
        <taxon>Macrostomorpha</taxon>
        <taxon>Macrostomida</taxon>
        <taxon>Macrostomidae</taxon>
        <taxon>Macrostomum</taxon>
    </lineage>
</organism>
<evidence type="ECO:0000256" key="4">
    <source>
        <dbReference type="ARBA" id="ARBA00022801"/>
    </source>
</evidence>
<dbReference type="GO" id="GO:0046872">
    <property type="term" value="F:metal ion binding"/>
    <property type="evidence" value="ECO:0007669"/>
    <property type="project" value="UniProtKB-KW"/>
</dbReference>
<comment type="caution">
    <text evidence="12">The sequence shown here is derived from an EMBL/GenBank/DDBJ whole genome shotgun (WGS) entry which is preliminary data.</text>
</comment>
<evidence type="ECO:0000256" key="6">
    <source>
        <dbReference type="ARBA" id="ARBA00023049"/>
    </source>
</evidence>
<dbReference type="AlphaFoldDB" id="A0A267H2E2"/>
<dbReference type="PANTHER" id="PTHR10942:SF0">
    <property type="entry name" value="LEISHMANOLYSIN-LIKE PEPTIDASE"/>
    <property type="match status" value="1"/>
</dbReference>
<keyword evidence="4 10" id="KW-0378">Hydrolase</keyword>
<comment type="cofactor">
    <cofactor evidence="9 10">
        <name>Zn(2+)</name>
        <dbReference type="ChEBI" id="CHEBI:29105"/>
    </cofactor>
    <text evidence="9 10">Binds 1 zinc ion per subunit.</text>
</comment>
<dbReference type="GO" id="GO:0004222">
    <property type="term" value="F:metalloendopeptidase activity"/>
    <property type="evidence" value="ECO:0007669"/>
    <property type="project" value="UniProtKB-UniRule"/>
</dbReference>